<reference evidence="2 3" key="1">
    <citation type="submission" date="2020-07" db="EMBL/GenBank/DDBJ databases">
        <title>Sequencing the genomes of 1000 actinobacteria strains.</title>
        <authorList>
            <person name="Klenk H.-P."/>
        </authorList>
    </citation>
    <scope>NUCLEOTIDE SEQUENCE [LARGE SCALE GENOMIC DNA]</scope>
    <source>
        <strain evidence="2 3">DSM 45975</strain>
    </source>
</reference>
<accession>A0A839DSQ0</accession>
<evidence type="ECO:0008006" key="4">
    <source>
        <dbReference type="Google" id="ProtNLM"/>
    </source>
</evidence>
<organism evidence="2 3">
    <name type="scientific">Halosaccharopolyspora lacisalsi</name>
    <dbReference type="NCBI Taxonomy" id="1000566"/>
    <lineage>
        <taxon>Bacteria</taxon>
        <taxon>Bacillati</taxon>
        <taxon>Actinomycetota</taxon>
        <taxon>Actinomycetes</taxon>
        <taxon>Pseudonocardiales</taxon>
        <taxon>Pseudonocardiaceae</taxon>
        <taxon>Halosaccharopolyspora</taxon>
    </lineage>
</organism>
<feature type="transmembrane region" description="Helical" evidence="1">
    <location>
        <begin position="61"/>
        <end position="81"/>
    </location>
</feature>
<proteinExistence type="predicted"/>
<feature type="transmembrane region" description="Helical" evidence="1">
    <location>
        <begin position="101"/>
        <end position="119"/>
    </location>
</feature>
<gene>
    <name evidence="2" type="ORF">FHX42_001881</name>
</gene>
<evidence type="ECO:0000313" key="2">
    <source>
        <dbReference type="EMBL" id="MBA8824534.1"/>
    </source>
</evidence>
<dbReference type="Proteomes" id="UP000569329">
    <property type="component" value="Unassembled WGS sequence"/>
</dbReference>
<sequence length="216" mass="22658">MNSQPEYVQDGSSVAGASVEPRYAVGDVLARMLTELLAPWILVVVLPLAVAREATGEPGAAVGWGLLVVLTSSILPMMVLVWGARSGRWDGHHVRNRQERLVPFLVIIVLSGIGLGMLLLGGAPWLLTALDISMVISLLAACAVTLRWKISMHTAVASGTVAMLAETYGPALWGLSPLVIAIAWSRVRVRDHTVPQVATGGVLGAVVGGGLFALLS</sequence>
<feature type="transmembrane region" description="Helical" evidence="1">
    <location>
        <begin position="28"/>
        <end position="49"/>
    </location>
</feature>
<keyword evidence="1" id="KW-0812">Transmembrane</keyword>
<keyword evidence="3" id="KW-1185">Reference proteome</keyword>
<keyword evidence="1" id="KW-1133">Transmembrane helix</keyword>
<evidence type="ECO:0000313" key="3">
    <source>
        <dbReference type="Proteomes" id="UP000569329"/>
    </source>
</evidence>
<protein>
    <recommendedName>
        <fullName evidence="4">PAP2 superfamily protein</fullName>
    </recommendedName>
</protein>
<dbReference type="EMBL" id="JACGWZ010000002">
    <property type="protein sequence ID" value="MBA8824534.1"/>
    <property type="molecule type" value="Genomic_DNA"/>
</dbReference>
<feature type="transmembrane region" description="Helical" evidence="1">
    <location>
        <begin position="197"/>
        <end position="215"/>
    </location>
</feature>
<evidence type="ECO:0000256" key="1">
    <source>
        <dbReference type="SAM" id="Phobius"/>
    </source>
</evidence>
<keyword evidence="1" id="KW-0472">Membrane</keyword>
<comment type="caution">
    <text evidence="2">The sequence shown here is derived from an EMBL/GenBank/DDBJ whole genome shotgun (WGS) entry which is preliminary data.</text>
</comment>
<name>A0A839DSQ0_9PSEU</name>
<feature type="transmembrane region" description="Helical" evidence="1">
    <location>
        <begin position="125"/>
        <end position="146"/>
    </location>
</feature>
<feature type="transmembrane region" description="Helical" evidence="1">
    <location>
        <begin position="167"/>
        <end position="185"/>
    </location>
</feature>
<dbReference type="AlphaFoldDB" id="A0A839DSQ0"/>
<dbReference type="RefSeq" id="WP_328796001.1">
    <property type="nucleotide sequence ID" value="NZ_JACGWZ010000002.1"/>
</dbReference>